<name>A0A1I6GER6_9EURY</name>
<evidence type="ECO:0008006" key="4">
    <source>
        <dbReference type="Google" id="ProtNLM"/>
    </source>
</evidence>
<evidence type="ECO:0000256" key="1">
    <source>
        <dbReference type="SAM" id="Phobius"/>
    </source>
</evidence>
<keyword evidence="1" id="KW-0472">Membrane</keyword>
<dbReference type="AlphaFoldDB" id="A0A1I6GER6"/>
<dbReference type="OrthoDB" id="293165at2157"/>
<feature type="transmembrane region" description="Helical" evidence="1">
    <location>
        <begin position="32"/>
        <end position="51"/>
    </location>
</feature>
<dbReference type="EMBL" id="FOYT01000001">
    <property type="protein sequence ID" value="SFR40679.1"/>
    <property type="molecule type" value="Genomic_DNA"/>
</dbReference>
<dbReference type="RefSeq" id="WP_089805199.1">
    <property type="nucleotide sequence ID" value="NZ_FOYT01000001.1"/>
</dbReference>
<sequence>MSSSEQRIGQVVLGLFLVLILASLLFDNALVDLLVEIGFALVAFYFGYTTYMDGSYPEGPTKTGTAAAFILAGIAQLGFLVTNLTAVNLVGTVCFVGGFIGYVLLNRR</sequence>
<evidence type="ECO:0000313" key="2">
    <source>
        <dbReference type="EMBL" id="SFR40679.1"/>
    </source>
</evidence>
<proteinExistence type="predicted"/>
<dbReference type="Proteomes" id="UP000198531">
    <property type="component" value="Unassembled WGS sequence"/>
</dbReference>
<evidence type="ECO:0000313" key="3">
    <source>
        <dbReference type="Proteomes" id="UP000198531"/>
    </source>
</evidence>
<feature type="transmembrane region" description="Helical" evidence="1">
    <location>
        <begin position="7"/>
        <end position="26"/>
    </location>
</feature>
<gene>
    <name evidence="2" type="ORF">SAMN04487947_1034</name>
</gene>
<keyword evidence="1" id="KW-0812">Transmembrane</keyword>
<protein>
    <recommendedName>
        <fullName evidence="4">SPW repeat-containing protein</fullName>
    </recommendedName>
</protein>
<keyword evidence="3" id="KW-1185">Reference proteome</keyword>
<keyword evidence="1" id="KW-1133">Transmembrane helix</keyword>
<organism evidence="2 3">
    <name type="scientific">Halogeometricum rufum</name>
    <dbReference type="NCBI Taxonomy" id="553469"/>
    <lineage>
        <taxon>Archaea</taxon>
        <taxon>Methanobacteriati</taxon>
        <taxon>Methanobacteriota</taxon>
        <taxon>Stenosarchaea group</taxon>
        <taxon>Halobacteria</taxon>
        <taxon>Halobacteriales</taxon>
        <taxon>Haloferacaceae</taxon>
        <taxon>Halogeometricum</taxon>
    </lineage>
</organism>
<reference evidence="3" key="1">
    <citation type="submission" date="2016-10" db="EMBL/GenBank/DDBJ databases">
        <authorList>
            <person name="Varghese N."/>
            <person name="Submissions S."/>
        </authorList>
    </citation>
    <scope>NUCLEOTIDE SEQUENCE [LARGE SCALE GENOMIC DNA]</scope>
    <source>
        <strain evidence="3">CGMCC 1.7736</strain>
    </source>
</reference>
<accession>A0A1I6GER6</accession>
<feature type="transmembrane region" description="Helical" evidence="1">
    <location>
        <begin position="63"/>
        <end position="81"/>
    </location>
</feature>
<feature type="transmembrane region" description="Helical" evidence="1">
    <location>
        <begin position="87"/>
        <end position="105"/>
    </location>
</feature>
<dbReference type="STRING" id="553469.SAMN04487947_1034"/>